<evidence type="ECO:0000313" key="2">
    <source>
        <dbReference type="EMBL" id="AOO74601.1"/>
    </source>
</evidence>
<dbReference type="InterPro" id="IPR052544">
    <property type="entry name" value="Bacteriocin_Proc_Enz"/>
</dbReference>
<dbReference type="Proteomes" id="UP000094723">
    <property type="component" value="Plasmid pLS_3"/>
</dbReference>
<dbReference type="InterPro" id="IPR000415">
    <property type="entry name" value="Nitroreductase-like"/>
</dbReference>
<dbReference type="PANTHER" id="PTHR43745:SF2">
    <property type="entry name" value="NITROREDUCTASE MJ1384-RELATED"/>
    <property type="match status" value="1"/>
</dbReference>
<dbReference type="InterPro" id="IPR029479">
    <property type="entry name" value="Nitroreductase"/>
</dbReference>
<keyword evidence="2" id="KW-0614">Plasmid</keyword>
<dbReference type="RefSeq" id="WP_069469658.1">
    <property type="nucleotide sequence ID" value="NZ_CP017110.1"/>
</dbReference>
<reference evidence="2 3" key="1">
    <citation type="submission" date="2016-09" db="EMBL/GenBank/DDBJ databases">
        <title>Complete Genome Sequence of Lactobacillus salivarius Jin.</title>
        <authorList>
            <person name="Jin N."/>
            <person name="Li C."/>
            <person name="Wang M."/>
            <person name="Ren D."/>
            <person name="Di Y."/>
            <person name="Pan R."/>
            <person name="Du S."/>
            <person name="Lu H."/>
            <person name="Li X."/>
            <person name="Tian M."/>
        </authorList>
    </citation>
    <scope>NUCLEOTIDE SEQUENCE [LARGE SCALE GENOMIC DNA]</scope>
    <source>
        <strain evidence="2 3">CICC 23174</strain>
        <plasmid evidence="3">pls_3</plasmid>
    </source>
</reference>
<dbReference type="GO" id="GO:0016491">
    <property type="term" value="F:oxidoreductase activity"/>
    <property type="evidence" value="ECO:0007669"/>
    <property type="project" value="InterPro"/>
</dbReference>
<dbReference type="AlphaFoldDB" id="A0A1D7TUF7"/>
<dbReference type="CDD" id="cd02142">
    <property type="entry name" value="McbC_SagB-like_oxidoreductase"/>
    <property type="match status" value="1"/>
</dbReference>
<dbReference type="InterPro" id="IPR020051">
    <property type="entry name" value="SagB-type_dehydrogenase"/>
</dbReference>
<dbReference type="NCBIfam" id="TIGR03605">
    <property type="entry name" value="antibiot_sagB"/>
    <property type="match status" value="1"/>
</dbReference>
<protein>
    <recommendedName>
        <fullName evidence="1">Nitroreductase domain-containing protein</fullName>
    </recommendedName>
</protein>
<name>A0A1D7TUF7_9LACO</name>
<dbReference type="PANTHER" id="PTHR43745">
    <property type="entry name" value="NITROREDUCTASE MJ1384-RELATED"/>
    <property type="match status" value="1"/>
</dbReference>
<organism evidence="2 3">
    <name type="scientific">Ligilactobacillus salivarius</name>
    <dbReference type="NCBI Taxonomy" id="1624"/>
    <lineage>
        <taxon>Bacteria</taxon>
        <taxon>Bacillati</taxon>
        <taxon>Bacillota</taxon>
        <taxon>Bacilli</taxon>
        <taxon>Lactobacillales</taxon>
        <taxon>Lactobacillaceae</taxon>
        <taxon>Ligilactobacillus</taxon>
    </lineage>
</organism>
<proteinExistence type="predicted"/>
<evidence type="ECO:0000313" key="3">
    <source>
        <dbReference type="Proteomes" id="UP000094723"/>
    </source>
</evidence>
<geneLocation type="plasmid" evidence="3">
    <name>pls_3</name>
</geneLocation>
<dbReference type="SUPFAM" id="SSF55469">
    <property type="entry name" value="FMN-dependent nitroreductase-like"/>
    <property type="match status" value="1"/>
</dbReference>
<gene>
    <name evidence="2" type="ORF">BHF65_10025</name>
</gene>
<dbReference type="Pfam" id="PF00881">
    <property type="entry name" value="Nitroreductase"/>
    <property type="match status" value="1"/>
</dbReference>
<dbReference type="Gene3D" id="3.40.109.10">
    <property type="entry name" value="NADH Oxidase"/>
    <property type="match status" value="1"/>
</dbReference>
<sequence length="370" mass="42851">MFEIKKLSMNLDMVIYNQSGNIILDLYKEHRQLSINTKYLPILFFFSEANYEEELYYQDFPDFDNITLENIVAEFITKKVLVYVNESEEKNNTLGIDTLNKSINYYYWANKVFTEEKYNSTYDEFMTLMDKRKSQPNIYKEYPGEKYDLPFPQEIKEDLMTTMLKRESIRYVDPQKKINLQDLSNILYYSNGETAYALDSGIGSAIFKTLATPGGRAASELYFVNFSLSEIPLGIYHYSIKSHNLELIKKGNYRDDFFNICGGQIQLNLANGLLVATERIDRIIWKYQDASAYRSALIETGELAQNIYLTATALKVATGIIGTFRDNMLESLLDIDPALEFGTAIFTLGKKEGLTRFNRPTLEEYREGEK</sequence>
<evidence type="ECO:0000259" key="1">
    <source>
        <dbReference type="Pfam" id="PF00881"/>
    </source>
</evidence>
<feature type="domain" description="Nitroreductase" evidence="1">
    <location>
        <begin position="165"/>
        <end position="350"/>
    </location>
</feature>
<accession>A0A1D7TUF7</accession>
<dbReference type="EMBL" id="CP017110">
    <property type="protein sequence ID" value="AOO74601.1"/>
    <property type="molecule type" value="Genomic_DNA"/>
</dbReference>